<dbReference type="EMBL" id="UINC01002970">
    <property type="protein sequence ID" value="SVA02099.1"/>
    <property type="molecule type" value="Genomic_DNA"/>
</dbReference>
<evidence type="ECO:0000256" key="1">
    <source>
        <dbReference type="SAM" id="Phobius"/>
    </source>
</evidence>
<organism evidence="2">
    <name type="scientific">marine metagenome</name>
    <dbReference type="NCBI Taxonomy" id="408172"/>
    <lineage>
        <taxon>unclassified sequences</taxon>
        <taxon>metagenomes</taxon>
        <taxon>ecological metagenomes</taxon>
    </lineage>
</organism>
<dbReference type="PANTHER" id="PTHR30287">
    <property type="entry name" value="MEMBRANE COMPONENT OF PREDICTED ABC SUPERFAMILY METABOLITE UPTAKE TRANSPORTER"/>
    <property type="match status" value="1"/>
</dbReference>
<protein>
    <recommendedName>
        <fullName evidence="3">MacB-like periplasmic core domain-containing protein</fullName>
    </recommendedName>
</protein>
<dbReference type="InterPro" id="IPR038766">
    <property type="entry name" value="Membrane_comp_ABC_pdt"/>
</dbReference>
<dbReference type="GO" id="GO:0005886">
    <property type="term" value="C:plasma membrane"/>
    <property type="evidence" value="ECO:0007669"/>
    <property type="project" value="TreeGrafter"/>
</dbReference>
<proteinExistence type="predicted"/>
<name>A0A381SF17_9ZZZZ</name>
<feature type="transmembrane region" description="Helical" evidence="1">
    <location>
        <begin position="12"/>
        <end position="34"/>
    </location>
</feature>
<reference evidence="2" key="1">
    <citation type="submission" date="2018-05" db="EMBL/GenBank/DDBJ databases">
        <authorList>
            <person name="Lanie J.A."/>
            <person name="Ng W.-L."/>
            <person name="Kazmierczak K.M."/>
            <person name="Andrzejewski T.M."/>
            <person name="Davidsen T.M."/>
            <person name="Wayne K.J."/>
            <person name="Tettelin H."/>
            <person name="Glass J.I."/>
            <person name="Rusch D."/>
            <person name="Podicherti R."/>
            <person name="Tsui H.-C.T."/>
            <person name="Winkler M.E."/>
        </authorList>
    </citation>
    <scope>NUCLEOTIDE SEQUENCE</scope>
</reference>
<evidence type="ECO:0000313" key="2">
    <source>
        <dbReference type="EMBL" id="SVA02099.1"/>
    </source>
</evidence>
<sequence>VLLFRRDWREAGLPAIALALVVAVLAVTSVGIFNERVWEAMQSRAAQSLGGDLVLQAHDPIAPRVVDQAKSLGLELSQQVEFPSMILTAAGSPRLVSVKAVDEKYPLR</sequence>
<dbReference type="AlphaFoldDB" id="A0A381SF17"/>
<dbReference type="PANTHER" id="PTHR30287:SF1">
    <property type="entry name" value="INNER MEMBRANE PROTEIN"/>
    <property type="match status" value="1"/>
</dbReference>
<feature type="non-terminal residue" evidence="2">
    <location>
        <position position="1"/>
    </location>
</feature>
<keyword evidence="1" id="KW-0472">Membrane</keyword>
<keyword evidence="1" id="KW-0812">Transmembrane</keyword>
<accession>A0A381SF17</accession>
<keyword evidence="1" id="KW-1133">Transmembrane helix</keyword>
<feature type="non-terminal residue" evidence="2">
    <location>
        <position position="108"/>
    </location>
</feature>
<gene>
    <name evidence="2" type="ORF">METZ01_LOCUS54953</name>
</gene>
<evidence type="ECO:0008006" key="3">
    <source>
        <dbReference type="Google" id="ProtNLM"/>
    </source>
</evidence>